<evidence type="ECO:0000256" key="1">
    <source>
        <dbReference type="SAM" id="MobiDB-lite"/>
    </source>
</evidence>
<dbReference type="Proteomes" id="UP000316759">
    <property type="component" value="Unassembled WGS sequence"/>
</dbReference>
<reference evidence="2 3" key="1">
    <citation type="submission" date="2019-04" db="EMBL/GenBank/DDBJ databases">
        <title>Annotation for the trematode Fasciola gigantica.</title>
        <authorList>
            <person name="Choi Y.-J."/>
        </authorList>
    </citation>
    <scope>NUCLEOTIDE SEQUENCE [LARGE SCALE GENOMIC DNA]</scope>
    <source>
        <strain evidence="2">Uganda_cow_1</strain>
    </source>
</reference>
<gene>
    <name evidence="2" type="ORF">FGIG_04673</name>
</gene>
<evidence type="ECO:0000313" key="2">
    <source>
        <dbReference type="EMBL" id="TPP62588.1"/>
    </source>
</evidence>
<dbReference type="EMBL" id="SUNJ01006671">
    <property type="protein sequence ID" value="TPP62588.1"/>
    <property type="molecule type" value="Genomic_DNA"/>
</dbReference>
<feature type="region of interest" description="Disordered" evidence="1">
    <location>
        <begin position="69"/>
        <end position="105"/>
    </location>
</feature>
<proteinExistence type="predicted"/>
<comment type="caution">
    <text evidence="2">The sequence shown here is derived from an EMBL/GenBank/DDBJ whole genome shotgun (WGS) entry which is preliminary data.</text>
</comment>
<organism evidence="2 3">
    <name type="scientific">Fasciola gigantica</name>
    <name type="common">Giant liver fluke</name>
    <dbReference type="NCBI Taxonomy" id="46835"/>
    <lineage>
        <taxon>Eukaryota</taxon>
        <taxon>Metazoa</taxon>
        <taxon>Spiralia</taxon>
        <taxon>Lophotrochozoa</taxon>
        <taxon>Platyhelminthes</taxon>
        <taxon>Trematoda</taxon>
        <taxon>Digenea</taxon>
        <taxon>Plagiorchiida</taxon>
        <taxon>Echinostomata</taxon>
        <taxon>Echinostomatoidea</taxon>
        <taxon>Fasciolidae</taxon>
        <taxon>Fasciola</taxon>
    </lineage>
</organism>
<accession>A0A504YXJ1</accession>
<name>A0A504YXJ1_FASGI</name>
<protein>
    <submittedName>
        <fullName evidence="2">Uncharacterized protein</fullName>
    </submittedName>
</protein>
<evidence type="ECO:0000313" key="3">
    <source>
        <dbReference type="Proteomes" id="UP000316759"/>
    </source>
</evidence>
<feature type="compositionally biased region" description="Polar residues" evidence="1">
    <location>
        <begin position="83"/>
        <end position="97"/>
    </location>
</feature>
<dbReference type="AlphaFoldDB" id="A0A504YXJ1"/>
<sequence length="105" mass="11899">MVEDQIAFFLHPLFLIFQQSHARIQIVDHGLNATELSPPPLELLDQAAKVVGNSSFQLHLNSTVLATITQPNHQVRREKNKTEQPNQQNRSNMTTGKPSFKSARR</sequence>
<keyword evidence="3" id="KW-1185">Reference proteome</keyword>